<keyword evidence="3" id="KW-1185">Reference proteome</keyword>
<dbReference type="Proteomes" id="UP000297839">
    <property type="component" value="Unassembled WGS sequence"/>
</dbReference>
<evidence type="ECO:0000256" key="1">
    <source>
        <dbReference type="SAM" id="SignalP"/>
    </source>
</evidence>
<gene>
    <name evidence="2" type="ORF">EZ216_13430</name>
</gene>
<dbReference type="AlphaFoldDB" id="A0A4Z0BPX3"/>
<evidence type="ECO:0008006" key="4">
    <source>
        <dbReference type="Google" id="ProtNLM"/>
    </source>
</evidence>
<feature type="signal peptide" evidence="1">
    <location>
        <begin position="1"/>
        <end position="19"/>
    </location>
</feature>
<feature type="chain" id="PRO_5021312165" description="Phosphate starvation-inducible protein PsiF" evidence="1">
    <location>
        <begin position="20"/>
        <end position="82"/>
    </location>
</feature>
<proteinExistence type="predicted"/>
<sequence length="82" mass="8444">MKKLAALFSLIAFASLSHAADSACMTAAKDKKLAGAAQKSFVKKCETDAKAKCEAAADDKKLAGAAKASNVKKCIRETPPAS</sequence>
<organism evidence="2 3">
    <name type="scientific">Ramlibacter humi</name>
    <dbReference type="NCBI Taxonomy" id="2530451"/>
    <lineage>
        <taxon>Bacteria</taxon>
        <taxon>Pseudomonadati</taxon>
        <taxon>Pseudomonadota</taxon>
        <taxon>Betaproteobacteria</taxon>
        <taxon>Burkholderiales</taxon>
        <taxon>Comamonadaceae</taxon>
        <taxon>Ramlibacter</taxon>
    </lineage>
</organism>
<comment type="caution">
    <text evidence="2">The sequence shown here is derived from an EMBL/GenBank/DDBJ whole genome shotgun (WGS) entry which is preliminary data.</text>
</comment>
<name>A0A4Z0BPX3_9BURK</name>
<protein>
    <recommendedName>
        <fullName evidence="4">Phosphate starvation-inducible protein PsiF</fullName>
    </recommendedName>
</protein>
<keyword evidence="1" id="KW-0732">Signal</keyword>
<evidence type="ECO:0000313" key="2">
    <source>
        <dbReference type="EMBL" id="TFZ00105.1"/>
    </source>
</evidence>
<dbReference type="EMBL" id="SMLK01000004">
    <property type="protein sequence ID" value="TFZ00105.1"/>
    <property type="molecule type" value="Genomic_DNA"/>
</dbReference>
<accession>A0A4Z0BPX3</accession>
<evidence type="ECO:0000313" key="3">
    <source>
        <dbReference type="Proteomes" id="UP000297839"/>
    </source>
</evidence>
<reference evidence="2 3" key="1">
    <citation type="submission" date="2019-03" db="EMBL/GenBank/DDBJ databases">
        <title>Ramlibacter sp. 18x22-1, whole genome shotgun sequence.</title>
        <authorList>
            <person name="Zhang X."/>
            <person name="Feng G."/>
            <person name="Zhu H."/>
        </authorList>
    </citation>
    <scope>NUCLEOTIDE SEQUENCE [LARGE SCALE GENOMIC DNA]</scope>
    <source>
        <strain evidence="2 3">18x22-1</strain>
    </source>
</reference>
<dbReference type="RefSeq" id="WP_135250292.1">
    <property type="nucleotide sequence ID" value="NZ_SMLK01000004.1"/>
</dbReference>